<evidence type="ECO:0000313" key="3">
    <source>
        <dbReference type="EMBL" id="UWX05622.1"/>
    </source>
</evidence>
<proteinExistence type="predicted"/>
<dbReference type="Pfam" id="PF02517">
    <property type="entry name" value="Rce1-like"/>
    <property type="match status" value="1"/>
</dbReference>
<dbReference type="RefSeq" id="WP_334315207.1">
    <property type="nucleotide sequence ID" value="NZ_CP065938.1"/>
</dbReference>
<reference evidence="3" key="1">
    <citation type="submission" date="2020-12" db="EMBL/GenBank/DDBJ databases">
        <title>Taurinivorans muris gen. nov., sp. nov., fundamental and realized metabolic niche of a ubiquitous sulfidogenic bacterium in the murine intestine.</title>
        <authorList>
            <person name="Ye H."/>
            <person name="Hanson B.T."/>
            <person name="Loy A."/>
        </authorList>
    </citation>
    <scope>NUCLEOTIDE SEQUENCE</scope>
    <source>
        <strain evidence="3">LT0009</strain>
    </source>
</reference>
<keyword evidence="1" id="KW-1133">Transmembrane helix</keyword>
<dbReference type="Proteomes" id="UP001058120">
    <property type="component" value="Chromosome"/>
</dbReference>
<feature type="transmembrane region" description="Helical" evidence="1">
    <location>
        <begin position="31"/>
        <end position="50"/>
    </location>
</feature>
<keyword evidence="3" id="KW-0482">Metalloprotease</keyword>
<keyword evidence="3" id="KW-0378">Hydrolase</keyword>
<dbReference type="EMBL" id="CP065938">
    <property type="protein sequence ID" value="UWX05622.1"/>
    <property type="molecule type" value="Genomic_DNA"/>
</dbReference>
<feature type="domain" description="CAAX prenyl protease 2/Lysostaphin resistance protein A-like" evidence="2">
    <location>
        <begin position="57"/>
        <end position="147"/>
    </location>
</feature>
<evidence type="ECO:0000256" key="1">
    <source>
        <dbReference type="SAM" id="Phobius"/>
    </source>
</evidence>
<keyword evidence="3" id="KW-0645">Protease</keyword>
<gene>
    <name evidence="3" type="ORF">JBF11_09285</name>
</gene>
<keyword evidence="1" id="KW-0472">Membrane</keyword>
<feature type="transmembrane region" description="Helical" evidence="1">
    <location>
        <begin position="111"/>
        <end position="129"/>
    </location>
</feature>
<protein>
    <submittedName>
        <fullName evidence="3">CPBP family intramembrane metalloprotease</fullName>
    </submittedName>
</protein>
<accession>A0ABY5Y2L5</accession>
<evidence type="ECO:0000313" key="4">
    <source>
        <dbReference type="Proteomes" id="UP001058120"/>
    </source>
</evidence>
<feature type="transmembrane region" description="Helical" evidence="1">
    <location>
        <begin position="87"/>
        <end position="105"/>
    </location>
</feature>
<evidence type="ECO:0000259" key="2">
    <source>
        <dbReference type="Pfam" id="PF02517"/>
    </source>
</evidence>
<keyword evidence="1" id="KW-0812">Transmembrane</keyword>
<keyword evidence="4" id="KW-1185">Reference proteome</keyword>
<sequence length="152" mass="18171">MEIVKIWRNTFIELFLETYSFFIPPKHLKNYVSFPILLAFLLGGTGYFFHPLNKTSVLKLIWIAFMEELTWRVLIQEQLNTLLHNKKLYSVSVSCIVTSVFFALFHLFRQPAAMAALVFFPAMIFGMLWDKYKNPYVCIGMHFWYNFTFFYF</sequence>
<name>A0ABY5Y2L5_9BACT</name>
<dbReference type="InterPro" id="IPR003675">
    <property type="entry name" value="Rce1/LyrA-like_dom"/>
</dbReference>
<dbReference type="GO" id="GO:0008237">
    <property type="term" value="F:metallopeptidase activity"/>
    <property type="evidence" value="ECO:0007669"/>
    <property type="project" value="UniProtKB-KW"/>
</dbReference>
<organism evidence="3 4">
    <name type="scientific">Taurinivorans muris</name>
    <dbReference type="NCBI Taxonomy" id="2787751"/>
    <lineage>
        <taxon>Bacteria</taxon>
        <taxon>Pseudomonadati</taxon>
        <taxon>Thermodesulfobacteriota</taxon>
        <taxon>Desulfovibrionia</taxon>
        <taxon>Desulfovibrionales</taxon>
        <taxon>Desulfovibrionaceae</taxon>
        <taxon>Taurinivorans</taxon>
    </lineage>
</organism>